<evidence type="ECO:0000256" key="1">
    <source>
        <dbReference type="ARBA" id="ARBA00022723"/>
    </source>
</evidence>
<dbReference type="InterPro" id="IPR023298">
    <property type="entry name" value="ATPase_P-typ_TM_dom_sf"/>
</dbReference>
<dbReference type="Gene3D" id="1.20.1110.10">
    <property type="entry name" value="Calcium-transporting ATPase, transmembrane domain"/>
    <property type="match status" value="1"/>
</dbReference>
<dbReference type="OrthoDB" id="3352408at2759"/>
<dbReference type="EMBL" id="JXTB01001165">
    <property type="protein sequence ID" value="PON31289.1"/>
    <property type="molecule type" value="Genomic_DNA"/>
</dbReference>
<dbReference type="Pfam" id="PF00689">
    <property type="entry name" value="Cation_ATPase_C"/>
    <property type="match status" value="1"/>
</dbReference>
<comment type="caution">
    <text evidence="4">The sequence shown here is derived from an EMBL/GenBank/DDBJ whole genome shotgun (WGS) entry which is preliminary data.</text>
</comment>
<evidence type="ECO:0000256" key="2">
    <source>
        <dbReference type="ARBA" id="ARBA00022842"/>
    </source>
</evidence>
<proteinExistence type="predicted"/>
<accession>A0A2P5A469</accession>
<protein>
    <submittedName>
        <fullName evidence="4">Cation-transporting P-type ATPase, C-terminal</fullName>
    </submittedName>
</protein>
<keyword evidence="5" id="KW-1185">Reference proteome</keyword>
<dbReference type="STRING" id="3476.A0A2P5A469"/>
<dbReference type="InterPro" id="IPR006068">
    <property type="entry name" value="ATPase_P-typ_cation-transptr_C"/>
</dbReference>
<dbReference type="AlphaFoldDB" id="A0A2P5A469"/>
<evidence type="ECO:0000313" key="5">
    <source>
        <dbReference type="Proteomes" id="UP000237105"/>
    </source>
</evidence>
<dbReference type="GO" id="GO:0005388">
    <property type="term" value="F:P-type calcium transporter activity"/>
    <property type="evidence" value="ECO:0007669"/>
    <property type="project" value="TreeGrafter"/>
</dbReference>
<dbReference type="GO" id="GO:0046872">
    <property type="term" value="F:metal ion binding"/>
    <property type="evidence" value="ECO:0007669"/>
    <property type="project" value="UniProtKB-KW"/>
</dbReference>
<organism evidence="4 5">
    <name type="scientific">Parasponia andersonii</name>
    <name type="common">Sponia andersonii</name>
    <dbReference type="NCBI Taxonomy" id="3476"/>
    <lineage>
        <taxon>Eukaryota</taxon>
        <taxon>Viridiplantae</taxon>
        <taxon>Streptophyta</taxon>
        <taxon>Embryophyta</taxon>
        <taxon>Tracheophyta</taxon>
        <taxon>Spermatophyta</taxon>
        <taxon>Magnoliopsida</taxon>
        <taxon>eudicotyledons</taxon>
        <taxon>Gunneridae</taxon>
        <taxon>Pentapetalae</taxon>
        <taxon>rosids</taxon>
        <taxon>fabids</taxon>
        <taxon>Rosales</taxon>
        <taxon>Cannabaceae</taxon>
        <taxon>Parasponia</taxon>
    </lineage>
</organism>
<keyword evidence="2" id="KW-0460">Magnesium</keyword>
<reference evidence="5" key="1">
    <citation type="submission" date="2016-06" db="EMBL/GenBank/DDBJ databases">
        <title>Parallel loss of symbiosis genes in relatives of nitrogen-fixing non-legume Parasponia.</title>
        <authorList>
            <person name="Van Velzen R."/>
            <person name="Holmer R."/>
            <person name="Bu F."/>
            <person name="Rutten L."/>
            <person name="Van Zeijl A."/>
            <person name="Liu W."/>
            <person name="Santuari L."/>
            <person name="Cao Q."/>
            <person name="Sharma T."/>
            <person name="Shen D."/>
            <person name="Roswanjaya Y."/>
            <person name="Wardhani T."/>
            <person name="Kalhor M.S."/>
            <person name="Jansen J."/>
            <person name="Van den Hoogen J."/>
            <person name="Gungor B."/>
            <person name="Hartog M."/>
            <person name="Hontelez J."/>
            <person name="Verver J."/>
            <person name="Yang W.-C."/>
            <person name="Schijlen E."/>
            <person name="Repin R."/>
            <person name="Schilthuizen M."/>
            <person name="Schranz E."/>
            <person name="Heidstra R."/>
            <person name="Miyata K."/>
            <person name="Fedorova E."/>
            <person name="Kohlen W."/>
            <person name="Bisseling T."/>
            <person name="Smit S."/>
            <person name="Geurts R."/>
        </authorList>
    </citation>
    <scope>NUCLEOTIDE SEQUENCE [LARGE SCALE GENOMIC DNA]</scope>
    <source>
        <strain evidence="5">cv. WU1-14</strain>
    </source>
</reference>
<name>A0A2P5A469_PARAD</name>
<gene>
    <name evidence="4" type="ORF">PanWU01x14_371020</name>
</gene>
<dbReference type="PANTHER" id="PTHR24093:SF470">
    <property type="entry name" value="CALCIUM-TRANSPORTING ATPASE 12, PLASMA MEMBRANE-TYPE-LIKE"/>
    <property type="match status" value="1"/>
</dbReference>
<sequence>MLVTFKFNGRAVLGFINIDKQHAVSKKMTFYSFVLCQIFSQVNSRELEKINVLKGIHRKPRFSLAMIFIFGLQVSFNEVAHILVVDERLNLAEWCVCLLIGAVSCPVDSAAKCAWNLVKNRHFGSHNRTTSAVS</sequence>
<dbReference type="SUPFAM" id="SSF81665">
    <property type="entry name" value="Calcium ATPase, transmembrane domain M"/>
    <property type="match status" value="1"/>
</dbReference>
<feature type="domain" description="Cation-transporting P-type ATPase C-terminal" evidence="3">
    <location>
        <begin position="24"/>
        <end position="112"/>
    </location>
</feature>
<dbReference type="Proteomes" id="UP000237105">
    <property type="component" value="Unassembled WGS sequence"/>
</dbReference>
<keyword evidence="1" id="KW-0479">Metal-binding</keyword>
<evidence type="ECO:0000259" key="3">
    <source>
        <dbReference type="Pfam" id="PF00689"/>
    </source>
</evidence>
<dbReference type="GO" id="GO:0005886">
    <property type="term" value="C:plasma membrane"/>
    <property type="evidence" value="ECO:0007669"/>
    <property type="project" value="TreeGrafter"/>
</dbReference>
<dbReference type="PANTHER" id="PTHR24093">
    <property type="entry name" value="CATION TRANSPORTING ATPASE"/>
    <property type="match status" value="1"/>
</dbReference>
<evidence type="ECO:0000313" key="4">
    <source>
        <dbReference type="EMBL" id="PON31289.1"/>
    </source>
</evidence>